<protein>
    <recommendedName>
        <fullName evidence="8">Ubiquitin carboxyl-terminal hydrolase</fullName>
        <ecNumber evidence="8">3.4.19.12</ecNumber>
    </recommendedName>
</protein>
<feature type="active site" description="Nucleophile" evidence="7">
    <location>
        <position position="98"/>
    </location>
</feature>
<dbReference type="GO" id="GO:0004843">
    <property type="term" value="F:cysteine-type deubiquitinase activity"/>
    <property type="evidence" value="ECO:0007669"/>
    <property type="project" value="UniProtKB-UniRule"/>
</dbReference>
<accession>A0A316YV39</accession>
<gene>
    <name evidence="10" type="ORF">FA10DRAFT_263845</name>
</gene>
<feature type="site" description="Transition state stabilizer" evidence="7">
    <location>
        <position position="92"/>
    </location>
</feature>
<dbReference type="PANTHER" id="PTHR10589:SF17">
    <property type="entry name" value="UBIQUITIN CARBOXYL-TERMINAL HYDROLASE"/>
    <property type="match status" value="1"/>
</dbReference>
<dbReference type="PROSITE" id="PS52048">
    <property type="entry name" value="UCH_DOMAIN"/>
    <property type="match status" value="1"/>
</dbReference>
<evidence type="ECO:0000256" key="4">
    <source>
        <dbReference type="ARBA" id="ARBA00022786"/>
    </source>
</evidence>
<dbReference type="RefSeq" id="XP_025380347.1">
    <property type="nucleotide sequence ID" value="XM_025520397.1"/>
</dbReference>
<dbReference type="Pfam" id="PF01088">
    <property type="entry name" value="Peptidase_C12"/>
    <property type="match status" value="1"/>
</dbReference>
<feature type="site" description="Important for enzyme activity" evidence="7">
    <location>
        <position position="189"/>
    </location>
</feature>
<proteinExistence type="inferred from homology"/>
<evidence type="ECO:0000256" key="2">
    <source>
        <dbReference type="ARBA" id="ARBA00009326"/>
    </source>
</evidence>
<dbReference type="PROSITE" id="PS00140">
    <property type="entry name" value="UCH_1"/>
    <property type="match status" value="1"/>
</dbReference>
<organism evidence="10 11">
    <name type="scientific">Acaromyces ingoldii</name>
    <dbReference type="NCBI Taxonomy" id="215250"/>
    <lineage>
        <taxon>Eukaryota</taxon>
        <taxon>Fungi</taxon>
        <taxon>Dikarya</taxon>
        <taxon>Basidiomycota</taxon>
        <taxon>Ustilaginomycotina</taxon>
        <taxon>Exobasidiomycetes</taxon>
        <taxon>Exobasidiales</taxon>
        <taxon>Cryptobasidiaceae</taxon>
        <taxon>Acaromyces</taxon>
    </lineage>
</organism>
<dbReference type="Gene3D" id="3.40.532.10">
    <property type="entry name" value="Peptidase C12, ubiquitin carboxyl-terminal hydrolase"/>
    <property type="match status" value="1"/>
</dbReference>
<dbReference type="CDD" id="cd09616">
    <property type="entry name" value="Peptidase_C12_UCH_L1_L3"/>
    <property type="match status" value="1"/>
</dbReference>
<dbReference type="InterPro" id="IPR057254">
    <property type="entry name" value="UCH_AS"/>
</dbReference>
<dbReference type="AlphaFoldDB" id="A0A316YV39"/>
<dbReference type="PRINTS" id="PR00707">
    <property type="entry name" value="UBCTHYDRLASE"/>
</dbReference>
<dbReference type="PANTHER" id="PTHR10589">
    <property type="entry name" value="UBIQUITIN CARBOXYL-TERMINAL HYDROLASE"/>
    <property type="match status" value="1"/>
</dbReference>
<dbReference type="GO" id="GO:0016579">
    <property type="term" value="P:protein deubiquitination"/>
    <property type="evidence" value="ECO:0007669"/>
    <property type="project" value="TreeGrafter"/>
</dbReference>
<evidence type="ECO:0000313" key="10">
    <source>
        <dbReference type="EMBL" id="PWN93149.1"/>
    </source>
</evidence>
<dbReference type="GO" id="GO:0005737">
    <property type="term" value="C:cytoplasm"/>
    <property type="evidence" value="ECO:0007669"/>
    <property type="project" value="TreeGrafter"/>
</dbReference>
<comment type="similarity">
    <text evidence="2 7 8">Belongs to the peptidase C12 family.</text>
</comment>
<sequence>MTSALRWVPLESNPELFSSWSSSLGLDTTKYEFCDVFGLDDELLAMVPQPVHAVLLLFPVTEAYEAKRHKDDEGVIESDKPEGDGELLWFKQTIGNACGTIGLLHALANTSASETLPKDSPLATLFADARPLAPVDRAALLQTSKSLAQAHTQAAASGQTAAPSADDKVDLHFVAFVRHPKTGDLVELDGRRKGPVNRKVKVEEQKDLLKLATSWIRDSYMALDPTEVNYNLIALSEVQQ</sequence>
<dbReference type="FunCoup" id="A0A316YV39">
    <property type="interactions" value="359"/>
</dbReference>
<dbReference type="STRING" id="215250.A0A316YV39"/>
<keyword evidence="11" id="KW-1185">Reference proteome</keyword>
<keyword evidence="6 7" id="KW-0788">Thiol protease</keyword>
<evidence type="ECO:0000256" key="7">
    <source>
        <dbReference type="PROSITE-ProRule" id="PRU01393"/>
    </source>
</evidence>
<reference evidence="10 11" key="1">
    <citation type="journal article" date="2018" name="Mol. Biol. Evol.">
        <title>Broad Genomic Sampling Reveals a Smut Pathogenic Ancestry of the Fungal Clade Ustilaginomycotina.</title>
        <authorList>
            <person name="Kijpornyongpan T."/>
            <person name="Mondo S.J."/>
            <person name="Barry K."/>
            <person name="Sandor L."/>
            <person name="Lee J."/>
            <person name="Lipzen A."/>
            <person name="Pangilinan J."/>
            <person name="LaButti K."/>
            <person name="Hainaut M."/>
            <person name="Henrissat B."/>
            <person name="Grigoriev I.V."/>
            <person name="Spatafora J.W."/>
            <person name="Aime M.C."/>
        </authorList>
    </citation>
    <scope>NUCLEOTIDE SEQUENCE [LARGE SCALE GENOMIC DNA]</scope>
    <source>
        <strain evidence="10 11">MCA 4198</strain>
    </source>
</reference>
<keyword evidence="5 7" id="KW-0378">Hydrolase</keyword>
<dbReference type="InterPro" id="IPR038765">
    <property type="entry name" value="Papain-like_cys_pep_sf"/>
</dbReference>
<comment type="catalytic activity">
    <reaction evidence="1 7 8">
        <text>Thiol-dependent hydrolysis of ester, thioester, amide, peptide and isopeptide bonds formed by the C-terminal Gly of ubiquitin (a 76-residue protein attached to proteins as an intracellular targeting signal).</text>
        <dbReference type="EC" id="3.4.19.12"/>
    </reaction>
</comment>
<name>A0A316YV39_9BASI</name>
<dbReference type="GeneID" id="37042313"/>
<dbReference type="EC" id="3.4.19.12" evidence="8"/>
<dbReference type="FunFam" id="3.40.532.10:FF:000006">
    <property type="entry name" value="Ubiquitin carboxyl-terminal hydrolase"/>
    <property type="match status" value="1"/>
</dbReference>
<dbReference type="GO" id="GO:0006511">
    <property type="term" value="P:ubiquitin-dependent protein catabolic process"/>
    <property type="evidence" value="ECO:0007669"/>
    <property type="project" value="UniProtKB-UniRule"/>
</dbReference>
<evidence type="ECO:0000256" key="1">
    <source>
        <dbReference type="ARBA" id="ARBA00000707"/>
    </source>
</evidence>
<evidence type="ECO:0000313" key="11">
    <source>
        <dbReference type="Proteomes" id="UP000245768"/>
    </source>
</evidence>
<dbReference type="InterPro" id="IPR036959">
    <property type="entry name" value="Peptidase_C12_UCH_sf"/>
</dbReference>
<keyword evidence="4 7" id="KW-0833">Ubl conjugation pathway</keyword>
<evidence type="ECO:0000256" key="8">
    <source>
        <dbReference type="RuleBase" id="RU361215"/>
    </source>
</evidence>
<dbReference type="SUPFAM" id="SSF54001">
    <property type="entry name" value="Cysteine proteinases"/>
    <property type="match status" value="1"/>
</dbReference>
<evidence type="ECO:0000256" key="3">
    <source>
        <dbReference type="ARBA" id="ARBA00022670"/>
    </source>
</evidence>
<dbReference type="Proteomes" id="UP000245768">
    <property type="component" value="Unassembled WGS sequence"/>
</dbReference>
<keyword evidence="3 7" id="KW-0645">Protease</keyword>
<evidence type="ECO:0000259" key="9">
    <source>
        <dbReference type="PROSITE" id="PS52048"/>
    </source>
</evidence>
<dbReference type="OrthoDB" id="427186at2759"/>
<dbReference type="InterPro" id="IPR001578">
    <property type="entry name" value="Peptidase_C12_UCH"/>
</dbReference>
<dbReference type="EMBL" id="KZ819634">
    <property type="protein sequence ID" value="PWN93149.1"/>
    <property type="molecule type" value="Genomic_DNA"/>
</dbReference>
<feature type="domain" description="UCH catalytic" evidence="9">
    <location>
        <begin position="6"/>
        <end position="237"/>
    </location>
</feature>
<evidence type="ECO:0000256" key="5">
    <source>
        <dbReference type="ARBA" id="ARBA00022801"/>
    </source>
</evidence>
<feature type="active site" description="Proton donor" evidence="7">
    <location>
        <position position="172"/>
    </location>
</feature>
<evidence type="ECO:0000256" key="6">
    <source>
        <dbReference type="ARBA" id="ARBA00022807"/>
    </source>
</evidence>
<dbReference type="InParanoid" id="A0A316YV39"/>